<proteinExistence type="predicted"/>
<dbReference type="PANTHER" id="PTHR35273">
    <property type="entry name" value="ALPHA-1,4 POLYGALACTOSAMINIDASE, PUTATIVE (AFU_ORTHOLOGUE AFUA_3G07890)-RELATED"/>
    <property type="match status" value="1"/>
</dbReference>
<keyword evidence="5" id="KW-1185">Reference proteome</keyword>
<reference evidence="6" key="3">
    <citation type="submission" date="2025-04" db="UniProtKB">
        <authorList>
            <consortium name="RefSeq"/>
        </authorList>
    </citation>
    <scope>IDENTIFICATION</scope>
    <source>
        <strain evidence="6">CBS 304.34</strain>
    </source>
</reference>
<sequence length="234" mass="25702">TSKSLTPDVGIFDVDLFDTSNTTIAALKKQSKKVICYFSAGSYEPNRSDSKDFKSSDLGKVMDGWPDEKWLDIRTANVKSIMLKRIQLAADKGCDGIDPDNVDGFDNDNGFSLKASDATTFVKYLAGIAKSKNLAIGLKNALEIIPDVVDSIQFAVNEQCHQYDECDVYFDLTNQGKPVFNVEYPDSAPNVTASERKKLCAAYDGVTLSTTLKTLDLDGWVEFCDETKATTSIL</sequence>
<dbReference type="Gene3D" id="3.20.20.70">
    <property type="entry name" value="Aldolase class I"/>
    <property type="match status" value="1"/>
</dbReference>
<dbReference type="GeneID" id="54455970"/>
<dbReference type="GO" id="GO:0004557">
    <property type="term" value="F:alpha-galactosidase activity"/>
    <property type="evidence" value="ECO:0007669"/>
    <property type="project" value="UniProtKB-EC"/>
</dbReference>
<dbReference type="InterPro" id="IPR017853">
    <property type="entry name" value="GH"/>
</dbReference>
<name>A0A6A6Z1B1_9PEZI</name>
<dbReference type="EMBL" id="MU003694">
    <property type="protein sequence ID" value="KAF2814952.1"/>
    <property type="molecule type" value="Genomic_DNA"/>
</dbReference>
<evidence type="ECO:0000313" key="5">
    <source>
        <dbReference type="Proteomes" id="UP000504636"/>
    </source>
</evidence>
<organism evidence="4">
    <name type="scientific">Mytilinidion resinicola</name>
    <dbReference type="NCBI Taxonomy" id="574789"/>
    <lineage>
        <taxon>Eukaryota</taxon>
        <taxon>Fungi</taxon>
        <taxon>Dikarya</taxon>
        <taxon>Ascomycota</taxon>
        <taxon>Pezizomycotina</taxon>
        <taxon>Dothideomycetes</taxon>
        <taxon>Pleosporomycetidae</taxon>
        <taxon>Mytilinidiales</taxon>
        <taxon>Mytilinidiaceae</taxon>
        <taxon>Mytilinidion</taxon>
    </lineage>
</organism>
<evidence type="ECO:0000256" key="1">
    <source>
        <dbReference type="ARBA" id="ARBA00001255"/>
    </source>
</evidence>
<dbReference type="EC" id="3.2.1.22" evidence="2"/>
<dbReference type="AlphaFoldDB" id="A0A6A6Z1B1"/>
<dbReference type="PANTHER" id="PTHR35273:SF2">
    <property type="entry name" value="ALPHA-GALACTOSIDASE"/>
    <property type="match status" value="1"/>
</dbReference>
<dbReference type="OrthoDB" id="2108802at2759"/>
<dbReference type="InterPro" id="IPR004352">
    <property type="entry name" value="GH114_TIM-barrel"/>
</dbReference>
<dbReference type="SUPFAM" id="SSF51445">
    <property type="entry name" value="(Trans)glycosidases"/>
    <property type="match status" value="1"/>
</dbReference>
<evidence type="ECO:0000259" key="3">
    <source>
        <dbReference type="Pfam" id="PF03537"/>
    </source>
</evidence>
<reference evidence="6" key="2">
    <citation type="submission" date="2020-04" db="EMBL/GenBank/DDBJ databases">
        <authorList>
            <consortium name="NCBI Genome Project"/>
        </authorList>
    </citation>
    <scope>NUCLEOTIDE SEQUENCE</scope>
    <source>
        <strain evidence="6">CBS 304.34</strain>
    </source>
</reference>
<evidence type="ECO:0000256" key="2">
    <source>
        <dbReference type="ARBA" id="ARBA00012755"/>
    </source>
</evidence>
<dbReference type="RefSeq" id="XP_033581916.1">
    <property type="nucleotide sequence ID" value="XM_033715077.1"/>
</dbReference>
<evidence type="ECO:0000313" key="6">
    <source>
        <dbReference type="RefSeq" id="XP_033581916.1"/>
    </source>
</evidence>
<dbReference type="Pfam" id="PF03537">
    <property type="entry name" value="Glyco_hydro_114"/>
    <property type="match status" value="1"/>
</dbReference>
<accession>A0A6A6Z1B1</accession>
<feature type="non-terminal residue" evidence="4">
    <location>
        <position position="1"/>
    </location>
</feature>
<feature type="domain" description="Glycoside-hydrolase family GH114 TIM-barrel" evidence="3">
    <location>
        <begin position="6"/>
        <end position="220"/>
    </location>
</feature>
<comment type="catalytic activity">
    <reaction evidence="1">
        <text>Hydrolysis of terminal, non-reducing alpha-D-galactose residues in alpha-D-galactosides, including galactose oligosaccharides, galactomannans and galactolipids.</text>
        <dbReference type="EC" id="3.2.1.22"/>
    </reaction>
</comment>
<dbReference type="InterPro" id="IPR013785">
    <property type="entry name" value="Aldolase_TIM"/>
</dbReference>
<reference evidence="4 6" key="1">
    <citation type="journal article" date="2020" name="Stud. Mycol.">
        <title>101 Dothideomycetes genomes: a test case for predicting lifestyles and emergence of pathogens.</title>
        <authorList>
            <person name="Haridas S."/>
            <person name="Albert R."/>
            <person name="Binder M."/>
            <person name="Bloem J."/>
            <person name="Labutti K."/>
            <person name="Salamov A."/>
            <person name="Andreopoulos B."/>
            <person name="Baker S."/>
            <person name="Barry K."/>
            <person name="Bills G."/>
            <person name="Bluhm B."/>
            <person name="Cannon C."/>
            <person name="Castanera R."/>
            <person name="Culley D."/>
            <person name="Daum C."/>
            <person name="Ezra D."/>
            <person name="Gonzalez J."/>
            <person name="Henrissat B."/>
            <person name="Kuo A."/>
            <person name="Liang C."/>
            <person name="Lipzen A."/>
            <person name="Lutzoni F."/>
            <person name="Magnuson J."/>
            <person name="Mondo S."/>
            <person name="Nolan M."/>
            <person name="Ohm R."/>
            <person name="Pangilinan J."/>
            <person name="Park H.-J."/>
            <person name="Ramirez L."/>
            <person name="Alfaro M."/>
            <person name="Sun H."/>
            <person name="Tritt A."/>
            <person name="Yoshinaga Y."/>
            <person name="Zwiers L.-H."/>
            <person name="Turgeon B."/>
            <person name="Goodwin S."/>
            <person name="Spatafora J."/>
            <person name="Crous P."/>
            <person name="Grigoriev I."/>
        </authorList>
    </citation>
    <scope>NUCLEOTIDE SEQUENCE</scope>
    <source>
        <strain evidence="4 6">CBS 304.34</strain>
    </source>
</reference>
<evidence type="ECO:0000313" key="4">
    <source>
        <dbReference type="EMBL" id="KAF2814952.1"/>
    </source>
</evidence>
<dbReference type="Proteomes" id="UP000504636">
    <property type="component" value="Unplaced"/>
</dbReference>
<gene>
    <name evidence="4 6" type="ORF">BDZ99DRAFT_377611</name>
</gene>
<protein>
    <recommendedName>
        <fullName evidence="2">alpha-galactosidase</fullName>
        <ecNumber evidence="2">3.2.1.22</ecNumber>
    </recommendedName>
</protein>